<accession>A0AAX3BC80</accession>
<dbReference type="Gene3D" id="3.10.28.20">
    <property type="entry name" value="Acetamidase/Formamidase-like domains"/>
    <property type="match status" value="1"/>
</dbReference>
<proteinExistence type="predicted"/>
<evidence type="ECO:0000313" key="2">
    <source>
        <dbReference type="Proteomes" id="UP001056539"/>
    </source>
</evidence>
<name>A0AAX3BC80_9SPIR</name>
<sequence>MPKVVERSAAEKPAWIITPKKDAKNVYFVGIAEKQASLQAAKKMAVSDATKQLIDYIGIRVTRKLSYKATGTESDNASLFEQQVQESIEGKGKADISVDVEDVYYERYDDGTYTMYTLLKISKSWIEKEREKQQKLVASQRITSQKYLSDAKTLMSQRYYQPALEALWQGLLISGKAAENEDVYEEIRTTLLSLYQRLSLQLVSSPVYAYLEGGSDPIVVQLTDTEKNSPLSGIPLEAVSSRASLVSKGGTTTDARGKMTYEVQSVNASDNISVTITFSFKTYSNIIALDSELEEQLEAVKNKNRIELSLKVSPRFKAQSTTVILLKKVKEGRGTASYNLVQADNAALSAQLSQKGFHVVEIELPEIDFDAEKKAKETLLAYLRASFPQIQRLLYVTLDVNLLGNAGDLVNIDALASMYVADASVSYDWIEIKTGKIEQGKPFKSKGAGLNGEQAIQNATKQAITTLVNTLDESAKGQK</sequence>
<reference evidence="1" key="2">
    <citation type="submission" date="2022-06" db="EMBL/GenBank/DDBJ databases">
        <title>Thermospira aquatica gen. nov., sp. nov.</title>
        <authorList>
            <person name="Ben Ali Gam Z."/>
            <person name="Labat M."/>
        </authorList>
    </citation>
    <scope>NUCLEOTIDE SEQUENCE</scope>
    <source>
        <strain evidence="1">F1F22</strain>
    </source>
</reference>
<dbReference type="KEGG" id="taqu:KDW03_10385"/>
<gene>
    <name evidence="1" type="ORF">KDW03_10385</name>
</gene>
<protein>
    <recommendedName>
        <fullName evidence="3">LPP20 lipoprotein</fullName>
    </recommendedName>
</protein>
<dbReference type="Proteomes" id="UP001056539">
    <property type="component" value="Chromosome"/>
</dbReference>
<dbReference type="AlphaFoldDB" id="A0AAX3BC80"/>
<evidence type="ECO:0008006" key="3">
    <source>
        <dbReference type="Google" id="ProtNLM"/>
    </source>
</evidence>
<reference evidence="1" key="1">
    <citation type="submission" date="2021-04" db="EMBL/GenBank/DDBJ databases">
        <authorList>
            <person name="Postec A."/>
        </authorList>
    </citation>
    <scope>NUCLEOTIDE SEQUENCE</scope>
    <source>
        <strain evidence="1">F1F22</strain>
    </source>
</reference>
<organism evidence="1 2">
    <name type="scientific">Thermospira aquatica</name>
    <dbReference type="NCBI Taxonomy" id="2828656"/>
    <lineage>
        <taxon>Bacteria</taxon>
        <taxon>Pseudomonadati</taxon>
        <taxon>Spirochaetota</taxon>
        <taxon>Spirochaetia</taxon>
        <taxon>Brevinematales</taxon>
        <taxon>Thermospiraceae</taxon>
        <taxon>Thermospira</taxon>
    </lineage>
</organism>
<keyword evidence="2" id="KW-1185">Reference proteome</keyword>
<dbReference type="EMBL" id="CP073355">
    <property type="protein sequence ID" value="URA09877.1"/>
    <property type="molecule type" value="Genomic_DNA"/>
</dbReference>
<dbReference type="RefSeq" id="WP_271435009.1">
    <property type="nucleotide sequence ID" value="NZ_CP073355.1"/>
</dbReference>
<evidence type="ECO:0000313" key="1">
    <source>
        <dbReference type="EMBL" id="URA09877.1"/>
    </source>
</evidence>